<dbReference type="SUPFAM" id="SSF56176">
    <property type="entry name" value="FAD-binding/transporter-associated domain-like"/>
    <property type="match status" value="1"/>
</dbReference>
<dbReference type="InterPro" id="IPR002346">
    <property type="entry name" value="Mopterin_DH_FAD-bd"/>
</dbReference>
<protein>
    <submittedName>
        <fullName evidence="5">Molybdopterin dehydrogenase, FAD-binding protein</fullName>
    </submittedName>
</protein>
<dbReference type="PANTHER" id="PTHR42659">
    <property type="entry name" value="XANTHINE DEHYDROGENASE SUBUNIT C-RELATED"/>
    <property type="match status" value="1"/>
</dbReference>
<dbReference type="InterPro" id="IPR016169">
    <property type="entry name" value="FAD-bd_PCMH_sub2"/>
</dbReference>
<keyword evidence="3" id="KW-0560">Oxidoreductase</keyword>
<dbReference type="InterPro" id="IPR016166">
    <property type="entry name" value="FAD-bd_PCMH"/>
</dbReference>
<evidence type="ECO:0000259" key="4">
    <source>
        <dbReference type="PROSITE" id="PS51387"/>
    </source>
</evidence>
<comment type="caution">
    <text evidence="5">The sequence shown here is derived from an EMBL/GenBank/DDBJ whole genome shotgun (WGS) entry which is preliminary data.</text>
</comment>
<evidence type="ECO:0000313" key="6">
    <source>
        <dbReference type="Proteomes" id="UP000003240"/>
    </source>
</evidence>
<dbReference type="PANTHER" id="PTHR42659:SF2">
    <property type="entry name" value="XANTHINE DEHYDROGENASE SUBUNIT C-RELATED"/>
    <property type="match status" value="1"/>
</dbReference>
<reference evidence="5 6" key="1">
    <citation type="journal article" date="2011" name="EMBO J.">
        <title>Structural diversity of bacterial flagellar motors.</title>
        <authorList>
            <person name="Chen S."/>
            <person name="Beeby M."/>
            <person name="Murphy G.E."/>
            <person name="Leadbetter J.R."/>
            <person name="Hendrixson D.R."/>
            <person name="Briegel A."/>
            <person name="Li Z."/>
            <person name="Shi J."/>
            <person name="Tocheva E.I."/>
            <person name="Muller A."/>
            <person name="Dobro M.J."/>
            <person name="Jensen G.J."/>
        </authorList>
    </citation>
    <scope>NUCLEOTIDE SEQUENCE [LARGE SCALE GENOMIC DNA]</scope>
    <source>
        <strain evidence="5 6">DSM 6540</strain>
    </source>
</reference>
<evidence type="ECO:0000256" key="1">
    <source>
        <dbReference type="ARBA" id="ARBA00022630"/>
    </source>
</evidence>
<dbReference type="STRING" id="1009370.ALO_10299"/>
<evidence type="ECO:0000256" key="3">
    <source>
        <dbReference type="ARBA" id="ARBA00023002"/>
    </source>
</evidence>
<dbReference type="GO" id="GO:0071949">
    <property type="term" value="F:FAD binding"/>
    <property type="evidence" value="ECO:0007669"/>
    <property type="project" value="InterPro"/>
</dbReference>
<dbReference type="Gene3D" id="3.30.465.10">
    <property type="match status" value="1"/>
</dbReference>
<dbReference type="PROSITE" id="PS51387">
    <property type="entry name" value="FAD_PCMH"/>
    <property type="match status" value="1"/>
</dbReference>
<organism evidence="5 6">
    <name type="scientific">Acetonema longum DSM 6540</name>
    <dbReference type="NCBI Taxonomy" id="1009370"/>
    <lineage>
        <taxon>Bacteria</taxon>
        <taxon>Bacillati</taxon>
        <taxon>Bacillota</taxon>
        <taxon>Negativicutes</taxon>
        <taxon>Acetonemataceae</taxon>
        <taxon>Acetonema</taxon>
    </lineage>
</organism>
<keyword evidence="6" id="KW-1185">Reference proteome</keyword>
<gene>
    <name evidence="5" type="ORF">ALO_10299</name>
</gene>
<accession>F7NJ07</accession>
<dbReference type="GO" id="GO:0016491">
    <property type="term" value="F:oxidoreductase activity"/>
    <property type="evidence" value="ECO:0007669"/>
    <property type="project" value="UniProtKB-KW"/>
</dbReference>
<evidence type="ECO:0000313" key="5">
    <source>
        <dbReference type="EMBL" id="EGO64004.1"/>
    </source>
</evidence>
<dbReference type="OrthoDB" id="9803647at2"/>
<dbReference type="InterPro" id="IPR036683">
    <property type="entry name" value="CO_DH_flav_C_dom_sf"/>
</dbReference>
<proteinExistence type="predicted"/>
<dbReference type="Pfam" id="PF03450">
    <property type="entry name" value="CO_deh_flav_C"/>
    <property type="match status" value="1"/>
</dbReference>
<evidence type="ECO:0000256" key="2">
    <source>
        <dbReference type="ARBA" id="ARBA00022827"/>
    </source>
</evidence>
<dbReference type="InterPro" id="IPR051312">
    <property type="entry name" value="Diverse_Substr_Oxidored"/>
</dbReference>
<keyword evidence="1" id="KW-0285">Flavoprotein</keyword>
<dbReference type="Gene3D" id="3.30.390.50">
    <property type="entry name" value="CO dehydrogenase flavoprotein, C-terminal domain"/>
    <property type="match status" value="1"/>
</dbReference>
<dbReference type="eggNOG" id="COG1319">
    <property type="taxonomic scope" value="Bacteria"/>
</dbReference>
<keyword evidence="2" id="KW-0274">FAD</keyword>
<feature type="domain" description="FAD-binding PCMH-type" evidence="4">
    <location>
        <begin position="1"/>
        <end position="190"/>
    </location>
</feature>
<dbReference type="EMBL" id="AFGF01000081">
    <property type="protein sequence ID" value="EGO64004.1"/>
    <property type="molecule type" value="Genomic_DNA"/>
</dbReference>
<dbReference type="Proteomes" id="UP000003240">
    <property type="component" value="Unassembled WGS sequence"/>
</dbReference>
<dbReference type="SMART" id="SM01092">
    <property type="entry name" value="CO_deh_flav_C"/>
    <property type="match status" value="1"/>
</dbReference>
<dbReference type="InterPro" id="IPR036318">
    <property type="entry name" value="FAD-bd_PCMH-like_sf"/>
</dbReference>
<name>F7NJ07_9FIRM</name>
<dbReference type="Pfam" id="PF00941">
    <property type="entry name" value="FAD_binding_5"/>
    <property type="match status" value="1"/>
</dbReference>
<sequence>MLTVLNLVQPATLEEAYQALTSNRSNAVLGGCAFLRLSPRKIPTGIDLSRLDLQYIKDTADRIEIGAMTTLRDLEVHPAAANHFNGALVKAVSQIIGVQFRNVATVGATVFSKYGFSDLITALLVLDTEVELFKGGRMPLAAFLEQPLQQDILVRIYIHKNGRKAAYQSLRNSASDYPILTAAASVLDKDWRVVVGARPQRAMEAAGAVAILSRGVNEDTIAQAAETAAAELSFGANLRGTAEYRQAMCRVLVKRAIEETERCEASRDREKFKGFFGLSGSQQQVSILPKSPEFEEIERCEASWDREKFKGLFGLSGSQRQVSVLPKSPKF</sequence>
<dbReference type="RefSeq" id="WP_004573338.1">
    <property type="nucleotide sequence ID" value="NZ_AFGF01000081.1"/>
</dbReference>
<dbReference type="SUPFAM" id="SSF55447">
    <property type="entry name" value="CO dehydrogenase flavoprotein C-terminal domain-like"/>
    <property type="match status" value="1"/>
</dbReference>
<dbReference type="AlphaFoldDB" id="F7NJ07"/>
<dbReference type="InterPro" id="IPR005107">
    <property type="entry name" value="CO_DH_flav_C"/>
</dbReference>